<keyword evidence="2" id="KW-0812">Transmembrane</keyword>
<evidence type="ECO:0000313" key="3">
    <source>
        <dbReference type="EMBL" id="GAK66364.1"/>
    </source>
</evidence>
<feature type="compositionally biased region" description="Low complexity" evidence="1">
    <location>
        <begin position="792"/>
        <end position="801"/>
    </location>
</feature>
<keyword evidence="2" id="KW-0472">Membrane</keyword>
<evidence type="ECO:0000313" key="4">
    <source>
        <dbReference type="Proteomes" id="UP000053758"/>
    </source>
</evidence>
<protein>
    <submittedName>
        <fullName evidence="3">Uncharacterized protein</fullName>
    </submittedName>
</protein>
<feature type="transmembrane region" description="Helical" evidence="2">
    <location>
        <begin position="98"/>
        <end position="122"/>
    </location>
</feature>
<feature type="region of interest" description="Disordered" evidence="1">
    <location>
        <begin position="792"/>
        <end position="811"/>
    </location>
</feature>
<organism evidence="3 4">
    <name type="scientific">Pseudozyma antarctica</name>
    <name type="common">Yeast</name>
    <name type="synonym">Candida antarctica</name>
    <dbReference type="NCBI Taxonomy" id="84753"/>
    <lineage>
        <taxon>Eukaryota</taxon>
        <taxon>Fungi</taxon>
        <taxon>Dikarya</taxon>
        <taxon>Basidiomycota</taxon>
        <taxon>Ustilaginomycotina</taxon>
        <taxon>Ustilaginomycetes</taxon>
        <taxon>Ustilaginales</taxon>
        <taxon>Ustilaginaceae</taxon>
        <taxon>Moesziomyces</taxon>
    </lineage>
</organism>
<proteinExistence type="predicted"/>
<name>A0A081CI68_PSEA2</name>
<dbReference type="PANTHER" id="PTHR37487:SF3">
    <property type="entry name" value="CLEAVAGE_POLYADENYLATION SPECIFICITY FACTOR A SUBUNIT N-TERMINAL DOMAIN-CONTAINING PROTEIN"/>
    <property type="match status" value="1"/>
</dbReference>
<feature type="region of interest" description="Disordered" evidence="1">
    <location>
        <begin position="11"/>
        <end position="96"/>
    </location>
</feature>
<evidence type="ECO:0000256" key="2">
    <source>
        <dbReference type="SAM" id="Phobius"/>
    </source>
</evidence>
<feature type="compositionally biased region" description="Polar residues" evidence="1">
    <location>
        <begin position="645"/>
        <end position="676"/>
    </location>
</feature>
<feature type="compositionally biased region" description="Polar residues" evidence="1">
    <location>
        <begin position="74"/>
        <end position="90"/>
    </location>
</feature>
<feature type="region of interest" description="Disordered" evidence="1">
    <location>
        <begin position="820"/>
        <end position="848"/>
    </location>
</feature>
<feature type="compositionally biased region" description="Polar residues" evidence="1">
    <location>
        <begin position="615"/>
        <end position="635"/>
    </location>
</feature>
<dbReference type="AlphaFoldDB" id="A0A081CI68"/>
<feature type="compositionally biased region" description="Acidic residues" evidence="1">
    <location>
        <begin position="835"/>
        <end position="848"/>
    </location>
</feature>
<keyword evidence="4" id="KW-1185">Reference proteome</keyword>
<feature type="transmembrane region" description="Helical" evidence="2">
    <location>
        <begin position="451"/>
        <end position="476"/>
    </location>
</feature>
<dbReference type="PANTHER" id="PTHR37487">
    <property type="entry name" value="CHROMOSOME 1, WHOLE GENOME SHOTGUN SEQUENCE"/>
    <property type="match status" value="1"/>
</dbReference>
<feature type="region of interest" description="Disordered" evidence="1">
    <location>
        <begin position="602"/>
        <end position="687"/>
    </location>
</feature>
<sequence>MTDRLCRCGCGTHAASSSRSQPPSRSLIPLATSTSSSQPNTARPLSAPAPPVARPRRRTLPSSPQPPLLLDSSNSRQEASITMAVAQSSSRRTRRRHAYAHGSSSFLLLLVSLCALIGASVASSALPSMTPAPALSTIQAFHTQPSQAAPTPIPASTTADRDYQQLAADASTSSAPPNHNVDVQVAQPVECDYMNITFDPSRGTPPYTVMISIEDYWPVTVSLPATYDDASKDLWLYQYPVPSFTGPTKNPSLIVTVTDASGLMANSSAFVQVNSAPTGATCAPFDYAGSFFFYTQGAASMCQDYSIFWDGSYAPPVTAVFLPELAPPIYVPAPSLTSSNMSWEVAMQGGTRFVMTLGDSRAVGGSGGVSKLNIVALNEYYTDSCIAQANYQHRVFAPASTAPPASVFPDATSTLASLTTSGGIVATVTVIETIKNGRTVHGKGGGGLSSVGFLVVMIVVFATFGLMGVALGWFCYRRRQKRKHNIKAWDLPNSDPSVPFNADPNMPIAPGVFGRSVTRQASTNTRNAADRASLSGVSNYDPVSLSSRPLGHAPSTRASLRSWTSSAFDHFHIATGAQQTGAHQPAHTGDYALMDAGSAAADAHVSSRGGHHARSPTSGTLSNSSREAWSPTDSIPRTFGFYSDDPQTPSYLQSRTGSPPSVSRSTSADGASSKSTRVGAGPTYRPDAASQAAYHDLLASNTTRMNSVRNVAGARTQGWADLSGEQRDGRLVGSDPSTRIVRHSDAGLLLDDNDNGDELINLREGRVMELPPQYDTIHPSTGSHQRPLYEQAAQSYSQSYGGQQGTRARQHVRALDSVDISEAGNRPAEVHAADLVDENDDESAFWAH</sequence>
<accession>A0A081CI68</accession>
<dbReference type="EMBL" id="DF830079">
    <property type="protein sequence ID" value="GAK66364.1"/>
    <property type="molecule type" value="Genomic_DNA"/>
</dbReference>
<dbReference type="RefSeq" id="XP_014655609.1">
    <property type="nucleotide sequence ID" value="XM_014800123.1"/>
</dbReference>
<dbReference type="GeneID" id="26305312"/>
<feature type="compositionally biased region" description="Polar residues" evidence="1">
    <location>
        <begin position="31"/>
        <end position="41"/>
    </location>
</feature>
<keyword evidence="2" id="KW-1133">Transmembrane helix</keyword>
<evidence type="ECO:0000256" key="1">
    <source>
        <dbReference type="SAM" id="MobiDB-lite"/>
    </source>
</evidence>
<dbReference type="HOGENOM" id="CLU_337421_0_0_1"/>
<reference evidence="4" key="1">
    <citation type="journal article" date="2014" name="Genome Announc.">
        <title>Draft Genome Sequence of the Yeast Pseudozyma antarctica Type Strain JCM10317, a Producer of the Glycolipid Biosurfactants, Mannosylerythritol Lipids.</title>
        <authorList>
            <person name="Saika A."/>
            <person name="Koike H."/>
            <person name="Hori T."/>
            <person name="Fukuoka T."/>
            <person name="Sato S."/>
            <person name="Habe H."/>
            <person name="Kitamoto D."/>
            <person name="Morita T."/>
        </authorList>
    </citation>
    <scope>NUCLEOTIDE SEQUENCE [LARGE SCALE GENOMIC DNA]</scope>
    <source>
        <strain evidence="4">JCM 10317</strain>
    </source>
</reference>
<feature type="compositionally biased region" description="Low complexity" evidence="1">
    <location>
        <begin position="16"/>
        <end position="26"/>
    </location>
</feature>
<dbReference type="Proteomes" id="UP000053758">
    <property type="component" value="Unassembled WGS sequence"/>
</dbReference>
<gene>
    <name evidence="3" type="ORF">PAN0_012c4586</name>
</gene>